<evidence type="ECO:0000313" key="2">
    <source>
        <dbReference type="Proteomes" id="UP000008698"/>
    </source>
</evidence>
<protein>
    <submittedName>
        <fullName evidence="1">Predicted protein</fullName>
    </submittedName>
</protein>
<dbReference type="AlphaFoldDB" id="C9SIP1"/>
<gene>
    <name evidence="1" type="ORF">VDBG_04923</name>
</gene>
<dbReference type="RefSeq" id="XP_003005317.1">
    <property type="nucleotide sequence ID" value="XM_003005271.1"/>
</dbReference>
<accession>C9SIP1</accession>
<dbReference type="KEGG" id="val:VDBG_04923"/>
<reference evidence="2" key="1">
    <citation type="journal article" date="2011" name="PLoS Pathog.">
        <title>Comparative genomics yields insights into niche adaptation of plant vascular wilt pathogens.</title>
        <authorList>
            <person name="Klosterman S.J."/>
            <person name="Subbarao K.V."/>
            <person name="Kang S."/>
            <person name="Veronese P."/>
            <person name="Gold S.E."/>
            <person name="Thomma B.P.H.J."/>
            <person name="Chen Z."/>
            <person name="Henrissat B."/>
            <person name="Lee Y.-H."/>
            <person name="Park J."/>
            <person name="Garcia-Pedrajas M.D."/>
            <person name="Barbara D.J."/>
            <person name="Anchieta A."/>
            <person name="de Jonge R."/>
            <person name="Santhanam P."/>
            <person name="Maruthachalam K."/>
            <person name="Atallah Z."/>
            <person name="Amyotte S.G."/>
            <person name="Paz Z."/>
            <person name="Inderbitzin P."/>
            <person name="Hayes R.J."/>
            <person name="Heiman D.I."/>
            <person name="Young S."/>
            <person name="Zeng Q."/>
            <person name="Engels R."/>
            <person name="Galagan J."/>
            <person name="Cuomo C.A."/>
            <person name="Dobinson K.F."/>
            <person name="Ma L.-J."/>
        </authorList>
    </citation>
    <scope>NUCLEOTIDE SEQUENCE [LARGE SCALE GENOMIC DNA]</scope>
    <source>
        <strain evidence="2">VaMs.102 / ATCC MYA-4576 / FGSC 10136</strain>
    </source>
</reference>
<organism evidence="2">
    <name type="scientific">Verticillium alfalfae (strain VaMs.102 / ATCC MYA-4576 / FGSC 10136)</name>
    <name type="common">Verticillium wilt of alfalfa</name>
    <name type="synonym">Verticillium albo-atrum</name>
    <dbReference type="NCBI Taxonomy" id="526221"/>
    <lineage>
        <taxon>Eukaryota</taxon>
        <taxon>Fungi</taxon>
        <taxon>Dikarya</taxon>
        <taxon>Ascomycota</taxon>
        <taxon>Pezizomycotina</taxon>
        <taxon>Sordariomycetes</taxon>
        <taxon>Hypocreomycetidae</taxon>
        <taxon>Glomerellales</taxon>
        <taxon>Plectosphaerellaceae</taxon>
        <taxon>Verticillium</taxon>
    </lineage>
</organism>
<dbReference type="HOGENOM" id="CLU_2074942_0_0_1"/>
<sequence length="118" mass="13109">MIELSNDTFTRQMLEDIVAAASTSSTQSWPNPRYIVSTAQLSVLHQGFPYGIANAAGQPSMSDLLDRRFTARDHFRHVDNMVADPLLLHFIGASTTPSFHLTEKEVVLDRRGSGHPSR</sequence>
<dbReference type="EMBL" id="DS985218">
    <property type="protein sequence ID" value="EEY18814.1"/>
    <property type="molecule type" value="Genomic_DNA"/>
</dbReference>
<name>C9SIP1_VERA1</name>
<keyword evidence="2" id="KW-1185">Reference proteome</keyword>
<proteinExistence type="predicted"/>
<dbReference type="OrthoDB" id="10448067at2759"/>
<evidence type="ECO:0000313" key="1">
    <source>
        <dbReference type="EMBL" id="EEY18814.1"/>
    </source>
</evidence>
<dbReference type="GeneID" id="9530537"/>
<dbReference type="Proteomes" id="UP000008698">
    <property type="component" value="Unassembled WGS sequence"/>
</dbReference>